<keyword evidence="4" id="KW-0808">Transferase</keyword>
<dbReference type="SUPFAM" id="SSF56601">
    <property type="entry name" value="beta-lactamase/transpeptidase-like"/>
    <property type="match status" value="1"/>
</dbReference>
<evidence type="ECO:0000256" key="9">
    <source>
        <dbReference type="SAM" id="MobiDB-lite"/>
    </source>
</evidence>
<proteinExistence type="predicted"/>
<evidence type="ECO:0000256" key="8">
    <source>
        <dbReference type="ARBA" id="ARBA00049902"/>
    </source>
</evidence>
<dbReference type="Pfam" id="PF00912">
    <property type="entry name" value="Transgly"/>
    <property type="match status" value="1"/>
</dbReference>
<keyword evidence="1" id="KW-0121">Carboxypeptidase</keyword>
<comment type="catalytic activity">
    <reaction evidence="8">
        <text>[GlcNAc-(1-&gt;4)-Mur2Ac(oyl-L-Ala-gamma-D-Glu-L-Lys-D-Ala-D-Ala)](n)-di-trans,octa-cis-undecaprenyl diphosphate + beta-D-GlcNAc-(1-&gt;4)-Mur2Ac(oyl-L-Ala-gamma-D-Glu-L-Lys-D-Ala-D-Ala)-di-trans,octa-cis-undecaprenyl diphosphate = [GlcNAc-(1-&gt;4)-Mur2Ac(oyl-L-Ala-gamma-D-Glu-L-Lys-D-Ala-D-Ala)](n+1)-di-trans,octa-cis-undecaprenyl diphosphate + di-trans,octa-cis-undecaprenyl diphosphate + H(+)</text>
        <dbReference type="Rhea" id="RHEA:23708"/>
        <dbReference type="Rhea" id="RHEA-COMP:9602"/>
        <dbReference type="Rhea" id="RHEA-COMP:9603"/>
        <dbReference type="ChEBI" id="CHEBI:15378"/>
        <dbReference type="ChEBI" id="CHEBI:58405"/>
        <dbReference type="ChEBI" id="CHEBI:60033"/>
        <dbReference type="ChEBI" id="CHEBI:78435"/>
        <dbReference type="EC" id="2.4.99.28"/>
    </reaction>
</comment>
<dbReference type="InterPro" id="IPR036950">
    <property type="entry name" value="PBP_transglycosylase"/>
</dbReference>
<keyword evidence="10" id="KW-1133">Transmembrane helix</keyword>
<evidence type="ECO:0000313" key="13">
    <source>
        <dbReference type="EMBL" id="GAA3182264.1"/>
    </source>
</evidence>
<evidence type="ECO:0000256" key="5">
    <source>
        <dbReference type="ARBA" id="ARBA00022801"/>
    </source>
</evidence>
<dbReference type="InterPro" id="IPR050396">
    <property type="entry name" value="Glycosyltr_51/Transpeptidase"/>
</dbReference>
<evidence type="ECO:0000256" key="1">
    <source>
        <dbReference type="ARBA" id="ARBA00022645"/>
    </source>
</evidence>
<evidence type="ECO:0000259" key="12">
    <source>
        <dbReference type="Pfam" id="PF00912"/>
    </source>
</evidence>
<accession>A0ABP6PNK3</accession>
<keyword evidence="2" id="KW-0645">Protease</keyword>
<comment type="catalytic activity">
    <reaction evidence="7">
        <text>Preferential cleavage: (Ac)2-L-Lys-D-Ala-|-D-Ala. Also transpeptidation of peptidyl-alanyl moieties that are N-acyl substituents of D-alanine.</text>
        <dbReference type="EC" id="3.4.16.4"/>
    </reaction>
</comment>
<feature type="compositionally biased region" description="Pro residues" evidence="9">
    <location>
        <begin position="750"/>
        <end position="766"/>
    </location>
</feature>
<evidence type="ECO:0000256" key="2">
    <source>
        <dbReference type="ARBA" id="ARBA00022670"/>
    </source>
</evidence>
<dbReference type="RefSeq" id="WP_344690888.1">
    <property type="nucleotide sequence ID" value="NZ_BAAAVV010000015.1"/>
</dbReference>
<feature type="domain" description="Glycosyl transferase family 51" evidence="12">
    <location>
        <begin position="72"/>
        <end position="256"/>
    </location>
</feature>
<dbReference type="Gene3D" id="3.40.710.10">
    <property type="entry name" value="DD-peptidase/beta-lactamase superfamily"/>
    <property type="match status" value="1"/>
</dbReference>
<dbReference type="InterPro" id="IPR005543">
    <property type="entry name" value="PASTA_dom"/>
</dbReference>
<feature type="region of interest" description="Disordered" evidence="9">
    <location>
        <begin position="745"/>
        <end position="791"/>
    </location>
</feature>
<evidence type="ECO:0000259" key="11">
    <source>
        <dbReference type="Pfam" id="PF00905"/>
    </source>
</evidence>
<reference evidence="14" key="1">
    <citation type="journal article" date="2019" name="Int. J. Syst. Evol. Microbiol.">
        <title>The Global Catalogue of Microorganisms (GCM) 10K type strain sequencing project: providing services to taxonomists for standard genome sequencing and annotation.</title>
        <authorList>
            <consortium name="The Broad Institute Genomics Platform"/>
            <consortium name="The Broad Institute Genome Sequencing Center for Infectious Disease"/>
            <person name="Wu L."/>
            <person name="Ma J."/>
        </authorList>
    </citation>
    <scope>NUCLEOTIDE SEQUENCE [LARGE SCALE GENOMIC DNA]</scope>
    <source>
        <strain evidence="14">JCM 15614</strain>
    </source>
</reference>
<feature type="transmembrane region" description="Helical" evidence="10">
    <location>
        <begin position="12"/>
        <end position="34"/>
    </location>
</feature>
<keyword evidence="5" id="KW-0378">Hydrolase</keyword>
<evidence type="ECO:0000256" key="6">
    <source>
        <dbReference type="ARBA" id="ARBA00023268"/>
    </source>
</evidence>
<dbReference type="InterPro" id="IPR001460">
    <property type="entry name" value="PCN-bd_Tpept"/>
</dbReference>
<dbReference type="InterPro" id="IPR012338">
    <property type="entry name" value="Beta-lactam/transpept-like"/>
</dbReference>
<dbReference type="Gene3D" id="3.30.10.20">
    <property type="match status" value="1"/>
</dbReference>
<dbReference type="CDD" id="cd06577">
    <property type="entry name" value="PASTA_pknB"/>
    <property type="match status" value="1"/>
</dbReference>
<keyword evidence="10" id="KW-0472">Membrane</keyword>
<evidence type="ECO:0000256" key="3">
    <source>
        <dbReference type="ARBA" id="ARBA00022676"/>
    </source>
</evidence>
<evidence type="ECO:0000256" key="4">
    <source>
        <dbReference type="ARBA" id="ARBA00022679"/>
    </source>
</evidence>
<name>A0ABP6PNK3_9ACTN</name>
<dbReference type="InterPro" id="IPR001264">
    <property type="entry name" value="Glyco_trans_51"/>
</dbReference>
<keyword evidence="3" id="KW-0328">Glycosyltransferase</keyword>
<comment type="caution">
    <text evidence="13">The sequence shown here is derived from an EMBL/GenBank/DDBJ whole genome shotgun (WGS) entry which is preliminary data.</text>
</comment>
<gene>
    <name evidence="13" type="primary">ponA2_3</name>
    <name evidence="13" type="ORF">GCM10010531_40630</name>
</gene>
<evidence type="ECO:0000313" key="14">
    <source>
        <dbReference type="Proteomes" id="UP001499924"/>
    </source>
</evidence>
<evidence type="ECO:0000256" key="10">
    <source>
        <dbReference type="SAM" id="Phobius"/>
    </source>
</evidence>
<keyword evidence="6" id="KW-0511">Multifunctional enzyme</keyword>
<feature type="domain" description="Penicillin-binding protein transpeptidase" evidence="11">
    <location>
        <begin position="351"/>
        <end position="655"/>
    </location>
</feature>
<dbReference type="Pfam" id="PF00905">
    <property type="entry name" value="Transpeptidase"/>
    <property type="match status" value="1"/>
</dbReference>
<feature type="compositionally biased region" description="Gly residues" evidence="9">
    <location>
        <begin position="768"/>
        <end position="791"/>
    </location>
</feature>
<dbReference type="PANTHER" id="PTHR32282">
    <property type="entry name" value="BINDING PROTEIN TRANSPEPTIDASE, PUTATIVE-RELATED"/>
    <property type="match status" value="1"/>
</dbReference>
<keyword evidence="14" id="KW-1185">Reference proteome</keyword>
<organism evidence="13 14">
    <name type="scientific">Blastococcus jejuensis</name>
    <dbReference type="NCBI Taxonomy" id="351224"/>
    <lineage>
        <taxon>Bacteria</taxon>
        <taxon>Bacillati</taxon>
        <taxon>Actinomycetota</taxon>
        <taxon>Actinomycetes</taxon>
        <taxon>Geodermatophilales</taxon>
        <taxon>Geodermatophilaceae</taxon>
        <taxon>Blastococcus</taxon>
    </lineage>
</organism>
<keyword evidence="10" id="KW-0812">Transmembrane</keyword>
<dbReference type="Proteomes" id="UP001499924">
    <property type="component" value="Unassembled WGS sequence"/>
</dbReference>
<dbReference type="PANTHER" id="PTHR32282:SF33">
    <property type="entry name" value="PEPTIDOGLYCAN GLYCOSYLTRANSFERASE"/>
    <property type="match status" value="1"/>
</dbReference>
<dbReference type="InterPro" id="IPR023346">
    <property type="entry name" value="Lysozyme-like_dom_sf"/>
</dbReference>
<dbReference type="SUPFAM" id="SSF53955">
    <property type="entry name" value="Lysozyme-like"/>
    <property type="match status" value="1"/>
</dbReference>
<protein>
    <submittedName>
        <fullName evidence="13">Transglycosylase/D,D-transpeptidase PonA2</fullName>
    </submittedName>
</protein>
<dbReference type="Gene3D" id="1.10.3810.10">
    <property type="entry name" value="Biosynthetic peptidoglycan transglycosylase-like"/>
    <property type="match status" value="1"/>
</dbReference>
<sequence length="791" mass="83039">MSENARIRTRTLAKLAATIVVAGALLAGLLLPWVGGTGLVARNSASLLDALPVELTDATPAGNTRVLAADGSLMTMFYKHNRTPVAPDQISDVMKQALVDIEDSRFYDHNGLDVQGTLRALLTNVAAGSVREGGSTLTQQLVKQTLLQTATTPEEAAAADEESVARKLREARLALALEEKYSKDEILTRYLNIVYFGHGAYGIQAAAQTYFSVNAADLTLPQAAMLAGLVQSPANDDPIANPENAQVRRDQVLQRMLDLRHIDQAEFDEIAGQPVQVVPGQAPPNGCIDSSIGGFFCAYLEDYLTGELGLTQAQIDDGGLTIRTTLRPDMQAAGDQAVLNTLPMGDPLAGMYTAVEPGTGNVLAMSVNRRFGCAEADCESVVLNTVASQGAGSTYKTFVAAAALQRGFSQYYTQTTGDPYTSRVYRGPCQGRSTNGMYCVRNAGRYPATLDLERALYMSSNTYFLALEDALGSIEQPVRMAEAMGMNFDQPNQTPADQIIAENNGSFTFGPYATSPLDLASAYNTLAANGTQCDPSPVTEILDRTGQPLTDADGNPVVLTPEERCTPEAIPPGVATTLNQMLRKDVEPGHSGQTGSRAYVPGHQIAGKTGTSQSNFSVAFVGYTPQYTASVMVLNPKRNQNVGGFGGGKGATIWHDAMAPILQSQPNVPFPPADPRVQEGNTKIVPSCGGVNDCESRLQAAGFRTIVVEVDSDRKAGVVVGTSPAAGSRAVLEQEIAIQVSNGSAYVEPTPTPTPAPAPAPPPAPPGDNGGNPGGGRPGGGDGGGNDGGDD</sequence>
<dbReference type="EMBL" id="BAAAVV010000015">
    <property type="protein sequence ID" value="GAA3182264.1"/>
    <property type="molecule type" value="Genomic_DNA"/>
</dbReference>
<evidence type="ECO:0000256" key="7">
    <source>
        <dbReference type="ARBA" id="ARBA00034000"/>
    </source>
</evidence>